<evidence type="ECO:0000256" key="1">
    <source>
        <dbReference type="ARBA" id="ARBA00004127"/>
    </source>
</evidence>
<evidence type="ECO:0000256" key="2">
    <source>
        <dbReference type="ARBA" id="ARBA00022692"/>
    </source>
</evidence>
<dbReference type="PANTHER" id="PTHR24093:SF369">
    <property type="entry name" value="CALCIUM-TRANSPORTING ATPASE"/>
    <property type="match status" value="1"/>
</dbReference>
<dbReference type="PROSITE" id="PS00154">
    <property type="entry name" value="ATPASE_E1_E2"/>
    <property type="match status" value="1"/>
</dbReference>
<dbReference type="EMBL" id="WJXA01000004">
    <property type="protein sequence ID" value="KAF7144489.1"/>
    <property type="molecule type" value="Genomic_DNA"/>
</dbReference>
<evidence type="ECO:0000256" key="4">
    <source>
        <dbReference type="ARBA" id="ARBA00022989"/>
    </source>
</evidence>
<dbReference type="Gene3D" id="1.20.1110.10">
    <property type="entry name" value="Calcium-transporting ATPase, transmembrane domain"/>
    <property type="match status" value="1"/>
</dbReference>
<evidence type="ECO:0000313" key="7">
    <source>
        <dbReference type="Proteomes" id="UP000626092"/>
    </source>
</evidence>
<keyword evidence="3" id="KW-0460">Magnesium</keyword>
<dbReference type="PANTHER" id="PTHR24093">
    <property type="entry name" value="CATION TRANSPORTING ATPASE"/>
    <property type="match status" value="1"/>
</dbReference>
<evidence type="ECO:0000256" key="5">
    <source>
        <dbReference type="ARBA" id="ARBA00023136"/>
    </source>
</evidence>
<dbReference type="InterPro" id="IPR018303">
    <property type="entry name" value="ATPase_P-typ_P_site"/>
</dbReference>
<comment type="caution">
    <text evidence="6">The sequence shown here is derived from an EMBL/GenBank/DDBJ whole genome shotgun (WGS) entry which is preliminary data.</text>
</comment>
<dbReference type="InterPro" id="IPR023214">
    <property type="entry name" value="HAD_sf"/>
</dbReference>
<protein>
    <submittedName>
        <fullName evidence="6">Uncharacterized protein</fullName>
    </submittedName>
</protein>
<organism evidence="6 7">
    <name type="scientific">Rhododendron simsii</name>
    <name type="common">Sims's rhododendron</name>
    <dbReference type="NCBI Taxonomy" id="118357"/>
    <lineage>
        <taxon>Eukaryota</taxon>
        <taxon>Viridiplantae</taxon>
        <taxon>Streptophyta</taxon>
        <taxon>Embryophyta</taxon>
        <taxon>Tracheophyta</taxon>
        <taxon>Spermatophyta</taxon>
        <taxon>Magnoliopsida</taxon>
        <taxon>eudicotyledons</taxon>
        <taxon>Gunneridae</taxon>
        <taxon>Pentapetalae</taxon>
        <taxon>asterids</taxon>
        <taxon>Ericales</taxon>
        <taxon>Ericaceae</taxon>
        <taxon>Ericoideae</taxon>
        <taxon>Rhodoreae</taxon>
        <taxon>Rhododendron</taxon>
    </lineage>
</organism>
<reference evidence="6" key="1">
    <citation type="submission" date="2019-11" db="EMBL/GenBank/DDBJ databases">
        <authorList>
            <person name="Liu Y."/>
            <person name="Hou J."/>
            <person name="Li T.-Q."/>
            <person name="Guan C.-H."/>
            <person name="Wu X."/>
            <person name="Wu H.-Z."/>
            <person name="Ling F."/>
            <person name="Zhang R."/>
            <person name="Shi X.-G."/>
            <person name="Ren J.-P."/>
            <person name="Chen E.-F."/>
            <person name="Sun J.-M."/>
        </authorList>
    </citation>
    <scope>NUCLEOTIDE SEQUENCE</scope>
    <source>
        <strain evidence="6">Adult_tree_wgs_1</strain>
        <tissue evidence="6">Leaves</tissue>
    </source>
</reference>
<keyword evidence="5" id="KW-0472">Membrane</keyword>
<accession>A0A834LLZ5</accession>
<proteinExistence type="predicted"/>
<dbReference type="Proteomes" id="UP000626092">
    <property type="component" value="Unassembled WGS sequence"/>
</dbReference>
<sequence>MVKLDVSYDLQLDYRLAYSMRKMMADKALVRRLFACETIGSASTFCSDKTGTLTLNQLDVLLNGFLIIECSSRSRFEPFSCVDLGAGKLEVVVMGLVSFSLFQKTVVEAYVGGEKDESSDNG</sequence>
<dbReference type="GO" id="GO:0005886">
    <property type="term" value="C:plasma membrane"/>
    <property type="evidence" value="ECO:0007669"/>
    <property type="project" value="TreeGrafter"/>
</dbReference>
<keyword evidence="2" id="KW-0812">Transmembrane</keyword>
<dbReference type="GO" id="GO:0012505">
    <property type="term" value="C:endomembrane system"/>
    <property type="evidence" value="ECO:0007669"/>
    <property type="project" value="UniProtKB-SubCell"/>
</dbReference>
<dbReference type="GO" id="GO:0005388">
    <property type="term" value="F:P-type calcium transporter activity"/>
    <property type="evidence" value="ECO:0007669"/>
    <property type="project" value="TreeGrafter"/>
</dbReference>
<gene>
    <name evidence="6" type="ORF">RHSIM_Rhsim04G0138100</name>
</gene>
<dbReference type="Gene3D" id="3.40.50.1000">
    <property type="entry name" value="HAD superfamily/HAD-like"/>
    <property type="match status" value="1"/>
</dbReference>
<dbReference type="AlphaFoldDB" id="A0A834LLZ5"/>
<comment type="subcellular location">
    <subcellularLocation>
        <location evidence="1">Endomembrane system</location>
        <topology evidence="1">Multi-pass membrane protein</topology>
    </subcellularLocation>
</comment>
<keyword evidence="7" id="KW-1185">Reference proteome</keyword>
<name>A0A834LLZ5_RHOSS</name>
<dbReference type="SUPFAM" id="SSF81665">
    <property type="entry name" value="Calcium ATPase, transmembrane domain M"/>
    <property type="match status" value="1"/>
</dbReference>
<dbReference type="OrthoDB" id="3352408at2759"/>
<evidence type="ECO:0000313" key="6">
    <source>
        <dbReference type="EMBL" id="KAF7144489.1"/>
    </source>
</evidence>
<evidence type="ECO:0000256" key="3">
    <source>
        <dbReference type="ARBA" id="ARBA00022842"/>
    </source>
</evidence>
<keyword evidence="4" id="KW-1133">Transmembrane helix</keyword>
<dbReference type="InterPro" id="IPR023298">
    <property type="entry name" value="ATPase_P-typ_TM_dom_sf"/>
</dbReference>